<dbReference type="GO" id="GO:0006506">
    <property type="term" value="P:GPI anchor biosynthetic process"/>
    <property type="evidence" value="ECO:0007669"/>
    <property type="project" value="UniProtKB-UniPathway"/>
</dbReference>
<evidence type="ECO:0000256" key="10">
    <source>
        <dbReference type="ARBA" id="ARBA00023136"/>
    </source>
</evidence>
<name>A0A3N4L3F7_9PEZI</name>
<evidence type="ECO:0000256" key="5">
    <source>
        <dbReference type="ARBA" id="ARBA00022676"/>
    </source>
</evidence>
<keyword evidence="7 12" id="KW-0812">Transmembrane</keyword>
<dbReference type="GO" id="GO:0005789">
    <property type="term" value="C:endoplasmic reticulum membrane"/>
    <property type="evidence" value="ECO:0007669"/>
    <property type="project" value="UniProtKB-SubCell"/>
</dbReference>
<keyword evidence="5 12" id="KW-0328">Glycosyltransferase</keyword>
<comment type="pathway">
    <text evidence="2">Glycolipid biosynthesis; glycosylphosphatidylinositol-anchor biosynthesis.</text>
</comment>
<accession>A0A3N4L3F7</accession>
<comment type="similarity">
    <text evidence="3">Belongs to the glycosyltransferase 22 family. PIGB subfamily.</text>
</comment>
<evidence type="ECO:0000256" key="2">
    <source>
        <dbReference type="ARBA" id="ARBA00004687"/>
    </source>
</evidence>
<feature type="transmembrane region" description="Helical" evidence="12">
    <location>
        <begin position="329"/>
        <end position="350"/>
    </location>
</feature>
<protein>
    <recommendedName>
        <fullName evidence="12">Mannosyltransferase</fullName>
        <ecNumber evidence="12">2.4.1.-</ecNumber>
    </recommendedName>
</protein>
<evidence type="ECO:0000256" key="8">
    <source>
        <dbReference type="ARBA" id="ARBA00022824"/>
    </source>
</evidence>
<dbReference type="UniPathway" id="UPA00196"/>
<evidence type="ECO:0000256" key="7">
    <source>
        <dbReference type="ARBA" id="ARBA00022692"/>
    </source>
</evidence>
<evidence type="ECO:0000256" key="3">
    <source>
        <dbReference type="ARBA" id="ARBA00006065"/>
    </source>
</evidence>
<dbReference type="EMBL" id="ML119128">
    <property type="protein sequence ID" value="RPB12545.1"/>
    <property type="molecule type" value="Genomic_DNA"/>
</dbReference>
<feature type="transmembrane region" description="Helical" evidence="12">
    <location>
        <begin position="206"/>
        <end position="230"/>
    </location>
</feature>
<evidence type="ECO:0000256" key="9">
    <source>
        <dbReference type="ARBA" id="ARBA00022989"/>
    </source>
</evidence>
<dbReference type="InParanoid" id="A0A3N4L3F7"/>
<evidence type="ECO:0000313" key="14">
    <source>
        <dbReference type="Proteomes" id="UP000277580"/>
    </source>
</evidence>
<keyword evidence="4" id="KW-0337">GPI-anchor biosynthesis</keyword>
<gene>
    <name evidence="13" type="ORF">P167DRAFT_523089</name>
</gene>
<dbReference type="PANTHER" id="PTHR22760">
    <property type="entry name" value="GLYCOSYLTRANSFERASE"/>
    <property type="match status" value="1"/>
</dbReference>
<comment type="subcellular location">
    <subcellularLocation>
        <location evidence="1 12">Endoplasmic reticulum membrane</location>
        <topology evidence="1 12">Multi-pass membrane protein</topology>
    </subcellularLocation>
</comment>
<evidence type="ECO:0000256" key="12">
    <source>
        <dbReference type="RuleBase" id="RU363075"/>
    </source>
</evidence>
<keyword evidence="9 12" id="KW-1133">Transmembrane helix</keyword>
<dbReference type="OrthoDB" id="416834at2759"/>
<feature type="transmembrane region" description="Helical" evidence="12">
    <location>
        <begin position="293"/>
        <end position="317"/>
    </location>
</feature>
<dbReference type="EC" id="2.4.1.-" evidence="12"/>
<evidence type="ECO:0000256" key="1">
    <source>
        <dbReference type="ARBA" id="ARBA00004477"/>
    </source>
</evidence>
<dbReference type="GO" id="GO:0000026">
    <property type="term" value="F:alpha-1,2-mannosyltransferase activity"/>
    <property type="evidence" value="ECO:0007669"/>
    <property type="project" value="TreeGrafter"/>
</dbReference>
<organism evidence="13 14">
    <name type="scientific">Morchella conica CCBAS932</name>
    <dbReference type="NCBI Taxonomy" id="1392247"/>
    <lineage>
        <taxon>Eukaryota</taxon>
        <taxon>Fungi</taxon>
        <taxon>Dikarya</taxon>
        <taxon>Ascomycota</taxon>
        <taxon>Pezizomycotina</taxon>
        <taxon>Pezizomycetes</taxon>
        <taxon>Pezizales</taxon>
        <taxon>Morchellaceae</taxon>
        <taxon>Morchella</taxon>
    </lineage>
</organism>
<feature type="transmembrane region" description="Helical" evidence="12">
    <location>
        <begin position="384"/>
        <end position="401"/>
    </location>
</feature>
<reference evidence="13 14" key="1">
    <citation type="journal article" date="2018" name="Nat. Ecol. Evol.">
        <title>Pezizomycetes genomes reveal the molecular basis of ectomycorrhizal truffle lifestyle.</title>
        <authorList>
            <person name="Murat C."/>
            <person name="Payen T."/>
            <person name="Noel B."/>
            <person name="Kuo A."/>
            <person name="Morin E."/>
            <person name="Chen J."/>
            <person name="Kohler A."/>
            <person name="Krizsan K."/>
            <person name="Balestrini R."/>
            <person name="Da Silva C."/>
            <person name="Montanini B."/>
            <person name="Hainaut M."/>
            <person name="Levati E."/>
            <person name="Barry K.W."/>
            <person name="Belfiori B."/>
            <person name="Cichocki N."/>
            <person name="Clum A."/>
            <person name="Dockter R.B."/>
            <person name="Fauchery L."/>
            <person name="Guy J."/>
            <person name="Iotti M."/>
            <person name="Le Tacon F."/>
            <person name="Lindquist E.A."/>
            <person name="Lipzen A."/>
            <person name="Malagnac F."/>
            <person name="Mello A."/>
            <person name="Molinier V."/>
            <person name="Miyauchi S."/>
            <person name="Poulain J."/>
            <person name="Riccioni C."/>
            <person name="Rubini A."/>
            <person name="Sitrit Y."/>
            <person name="Splivallo R."/>
            <person name="Traeger S."/>
            <person name="Wang M."/>
            <person name="Zifcakova L."/>
            <person name="Wipf D."/>
            <person name="Zambonelli A."/>
            <person name="Paolocci F."/>
            <person name="Nowrousian M."/>
            <person name="Ottonello S."/>
            <person name="Baldrian P."/>
            <person name="Spatafora J.W."/>
            <person name="Henrissat B."/>
            <person name="Nagy L.G."/>
            <person name="Aury J.M."/>
            <person name="Wincker P."/>
            <person name="Grigoriev I.V."/>
            <person name="Bonfante P."/>
            <person name="Martin F.M."/>
        </authorList>
    </citation>
    <scope>NUCLEOTIDE SEQUENCE [LARGE SCALE GENOMIC DNA]</scope>
    <source>
        <strain evidence="13 14">CCBAS932</strain>
    </source>
</reference>
<feature type="transmembrane region" description="Helical" evidence="12">
    <location>
        <begin position="242"/>
        <end position="260"/>
    </location>
</feature>
<dbReference type="Pfam" id="PF03901">
    <property type="entry name" value="Glyco_transf_22"/>
    <property type="match status" value="1"/>
</dbReference>
<keyword evidence="10 12" id="KW-0472">Membrane</keyword>
<evidence type="ECO:0000256" key="4">
    <source>
        <dbReference type="ARBA" id="ARBA00022502"/>
    </source>
</evidence>
<dbReference type="FunCoup" id="A0A3N4L3F7">
    <property type="interactions" value="865"/>
</dbReference>
<dbReference type="PANTHER" id="PTHR22760:SF4">
    <property type="entry name" value="GPI MANNOSYLTRANSFERASE 3"/>
    <property type="match status" value="1"/>
</dbReference>
<feature type="transmembrane region" description="Helical" evidence="12">
    <location>
        <begin position="356"/>
        <end position="372"/>
    </location>
</feature>
<comment type="function">
    <text evidence="11">Mannosyltransferase involved in glycosylphosphatidylinositol-anchor biosynthesis. Transfers the third mannose to Man2-GlcN-acyl-PI during GPI precursor assembly.</text>
</comment>
<sequence>MATPSPPPAVPRPKKRSFSLTSVVFFSILSFRIVNALTTRTFFQPDEYFQSLEPAWRMVFGEGWLTWEWRNQLRSIAHPLIFAGVYKVADFVSKVLKLRGETRAEVLVVAPKLLQAVFATLGDYFTAKLAGKLFGGAAGWTSLCLSLGSAFHYFCATRTFSNSLETSVTAMALCYWPWGLTKEAPKTKIGRALQGQIDRNDLRLSLLLAAFACILRPTNVLIWTCLGSILMYRSTPRDRATLVTEAVTVGVTAILLNAIADHRYYGAWTFPPLKFLQFNLLQSLSHFYGTNDWHYYLSQGLPLLLTSCLPLTLYALYKFLLTPESTAQHFAGKQLAATTVIVTAIYSLIAHKEVRFLYPLLPIMHVLSAAALESLPWSARAKRLAVWAVVLLNLPLAYYVTQAHQRGVIDVVDYLRHDANNWRSAGFLMPCHSTPWRANIQGDGELWALGCEPPIGMTVEEKKTYLDEADEFYADPAVWMAMNFPGVEMLKEDERAVKEEAKHKWPERLVFFQALEDTMVKYFEGVEGYEECWRGFNTHWHDDSRRVGDVVVWCLKKYA</sequence>
<dbReference type="STRING" id="1392247.A0A3N4L3F7"/>
<dbReference type="AlphaFoldDB" id="A0A3N4L3F7"/>
<proteinExistence type="inferred from homology"/>
<evidence type="ECO:0000313" key="13">
    <source>
        <dbReference type="EMBL" id="RPB12545.1"/>
    </source>
</evidence>
<dbReference type="Proteomes" id="UP000277580">
    <property type="component" value="Unassembled WGS sequence"/>
</dbReference>
<keyword evidence="8 12" id="KW-0256">Endoplasmic reticulum</keyword>
<keyword evidence="6" id="KW-0808">Transferase</keyword>
<evidence type="ECO:0000256" key="11">
    <source>
        <dbReference type="ARBA" id="ARBA00024708"/>
    </source>
</evidence>
<keyword evidence="14" id="KW-1185">Reference proteome</keyword>
<dbReference type="InterPro" id="IPR005599">
    <property type="entry name" value="GPI_mannosylTrfase"/>
</dbReference>
<evidence type="ECO:0000256" key="6">
    <source>
        <dbReference type="ARBA" id="ARBA00022679"/>
    </source>
</evidence>